<dbReference type="Pfam" id="PF00787">
    <property type="entry name" value="PX"/>
    <property type="match status" value="1"/>
</dbReference>
<dbReference type="EMBL" id="BRXZ01007695">
    <property type="protein sequence ID" value="GMI32206.1"/>
    <property type="molecule type" value="Genomic_DNA"/>
</dbReference>
<dbReference type="InterPro" id="IPR036871">
    <property type="entry name" value="PX_dom_sf"/>
</dbReference>
<sequence length="670" mass="70667">MDENPFATKKTNSLRDEAQSRAQAARASKTSKSGNSSGYSNSMAKSMYAPSSSESKAAPMTSSWHAGGGNNGNNGSSQRYAQVPGNSYFGETPPRQPPSSFGAPKTDDFATPPPAPNMVRGSETPATGTPNKPPPAHPQSTTEAIASAREQWSMQGSTEGGQVLEDRRRMMSQQATQSGGMQGGLQGGMQGRMNTTGLMSQTLTSTVQLEKILSSSQSLSPAYSTKITAAEQRIDPAGSGYTAYIISVIGPGGNNLIEHRFSEFHKLYLELEANKVKIKTPFPPKSLNGRIGNWTPSALLSPKSQQQLISERCIKLDQWLLAVVEELHLGNIQSRTLRSELIEFLEISAAGRPPCDRANYIEGWNSLDEHDLSNPPPIVPGEEEQQNGQHGGGAQRVLSNPLSFTLGSEIRKACYTLSNMCDPRGRLNNDRSVPLDLLRGAKGVAFLSVIKGGVIISARVGTGMVIARTQDGGWSAPSAIGTVGLGWGAQIGGDITTYMIILNTAGAVKSFSGSNQISLGTELDVAVGPVGRSVEGKVGAGGGEWIAPAYSYAHSKGLFAGISLEGAIVSARHDVNSKFYGRPVDVTAILGGGVPRPRAAECLYRAMEEAERADITGWRPSVALRESGLVKSDTPVPVSKVVGTTAGGWPAGGMAGQQQQPVVANPYDGN</sequence>
<feature type="domain" description="PX" evidence="2">
    <location>
        <begin position="222"/>
        <end position="352"/>
    </location>
</feature>
<dbReference type="AlphaFoldDB" id="A0A9W7G4J0"/>
<dbReference type="SMART" id="SM00312">
    <property type="entry name" value="PX"/>
    <property type="match status" value="1"/>
</dbReference>
<dbReference type="PANTHER" id="PTHR15629:SF2">
    <property type="entry name" value="SH3 DOMAIN-CONTAINING YSC84-LIKE PROTEIN 1"/>
    <property type="match status" value="1"/>
</dbReference>
<comment type="caution">
    <text evidence="3">The sequence shown here is derived from an EMBL/GenBank/DDBJ whole genome shotgun (WGS) entry which is preliminary data.</text>
</comment>
<dbReference type="SUPFAM" id="SSF64268">
    <property type="entry name" value="PX domain"/>
    <property type="match status" value="1"/>
</dbReference>
<proteinExistence type="predicted"/>
<feature type="region of interest" description="Disordered" evidence="1">
    <location>
        <begin position="371"/>
        <end position="394"/>
    </location>
</feature>
<reference evidence="3" key="1">
    <citation type="submission" date="2022-07" db="EMBL/GenBank/DDBJ databases">
        <title>Genome analysis of Parmales, a sister group of diatoms, reveals the evolutionary specialization of diatoms from phago-mixotrophs to photoautotrophs.</title>
        <authorList>
            <person name="Ban H."/>
            <person name="Sato S."/>
            <person name="Yoshikawa S."/>
            <person name="Kazumasa Y."/>
            <person name="Nakamura Y."/>
            <person name="Ichinomiya M."/>
            <person name="Saitoh K."/>
            <person name="Sato N."/>
            <person name="Blanc-Mathieu R."/>
            <person name="Endo H."/>
            <person name="Kuwata A."/>
            <person name="Ogata H."/>
        </authorList>
    </citation>
    <scope>NUCLEOTIDE SEQUENCE</scope>
</reference>
<name>A0A9W7G4J0_9STRA</name>
<dbReference type="InterPro" id="IPR007461">
    <property type="entry name" value="Ysc84_actin-binding"/>
</dbReference>
<feature type="compositionally biased region" description="Low complexity" evidence="1">
    <location>
        <begin position="20"/>
        <end position="42"/>
    </location>
</feature>
<dbReference type="Gene3D" id="3.30.1520.10">
    <property type="entry name" value="Phox-like domain"/>
    <property type="match status" value="1"/>
</dbReference>
<accession>A0A9W7G4J0</accession>
<feature type="compositionally biased region" description="Polar residues" evidence="1">
    <location>
        <begin position="49"/>
        <end position="64"/>
    </location>
</feature>
<protein>
    <recommendedName>
        <fullName evidence="2">PX domain-containing protein</fullName>
    </recommendedName>
</protein>
<dbReference type="PROSITE" id="PS50195">
    <property type="entry name" value="PX"/>
    <property type="match status" value="1"/>
</dbReference>
<feature type="region of interest" description="Disordered" evidence="1">
    <location>
        <begin position="1"/>
        <end position="143"/>
    </location>
</feature>
<evidence type="ECO:0000259" key="2">
    <source>
        <dbReference type="PROSITE" id="PS50195"/>
    </source>
</evidence>
<evidence type="ECO:0000256" key="1">
    <source>
        <dbReference type="SAM" id="MobiDB-lite"/>
    </source>
</evidence>
<dbReference type="InterPro" id="IPR051702">
    <property type="entry name" value="SH3_domain_YSC84-like"/>
</dbReference>
<dbReference type="PANTHER" id="PTHR15629">
    <property type="entry name" value="SH3YL1 PROTEIN"/>
    <property type="match status" value="1"/>
</dbReference>
<evidence type="ECO:0000313" key="4">
    <source>
        <dbReference type="Proteomes" id="UP001165082"/>
    </source>
</evidence>
<dbReference type="GO" id="GO:0035091">
    <property type="term" value="F:phosphatidylinositol binding"/>
    <property type="evidence" value="ECO:0007669"/>
    <property type="project" value="InterPro"/>
</dbReference>
<dbReference type="InterPro" id="IPR001683">
    <property type="entry name" value="PX_dom"/>
</dbReference>
<organism evidence="3 4">
    <name type="scientific">Triparma retinervis</name>
    <dbReference type="NCBI Taxonomy" id="2557542"/>
    <lineage>
        <taxon>Eukaryota</taxon>
        <taxon>Sar</taxon>
        <taxon>Stramenopiles</taxon>
        <taxon>Ochrophyta</taxon>
        <taxon>Bolidophyceae</taxon>
        <taxon>Parmales</taxon>
        <taxon>Triparmaceae</taxon>
        <taxon>Triparma</taxon>
    </lineage>
</organism>
<evidence type="ECO:0000313" key="3">
    <source>
        <dbReference type="EMBL" id="GMI32206.1"/>
    </source>
</evidence>
<feature type="region of interest" description="Disordered" evidence="1">
    <location>
        <begin position="649"/>
        <end position="670"/>
    </location>
</feature>
<dbReference type="Pfam" id="PF04366">
    <property type="entry name" value="Ysc84"/>
    <property type="match status" value="1"/>
</dbReference>
<dbReference type="OrthoDB" id="443981at2759"/>
<dbReference type="Proteomes" id="UP001165082">
    <property type="component" value="Unassembled WGS sequence"/>
</dbReference>
<gene>
    <name evidence="3" type="ORF">TrRE_jg2458</name>
</gene>
<keyword evidence="4" id="KW-1185">Reference proteome</keyword>
<dbReference type="CDD" id="cd11526">
    <property type="entry name" value="SYLF_FYVE"/>
    <property type="match status" value="1"/>
</dbReference>